<evidence type="ECO:0000256" key="1">
    <source>
        <dbReference type="ARBA" id="ARBA00001957"/>
    </source>
</evidence>
<dbReference type="Proteomes" id="UP000184388">
    <property type="component" value="Unassembled WGS sequence"/>
</dbReference>
<dbReference type="Pfam" id="PF13193">
    <property type="entry name" value="AMP-binding_C"/>
    <property type="match status" value="1"/>
</dbReference>
<gene>
    <name evidence="6" type="ORF">SAMN05216268_10451</name>
</gene>
<dbReference type="PROSITE" id="PS50075">
    <property type="entry name" value="CARRIER"/>
    <property type="match status" value="1"/>
</dbReference>
<dbReference type="NCBIfam" id="TIGR01733">
    <property type="entry name" value="AA-adenyl-dom"/>
    <property type="match status" value="1"/>
</dbReference>
<dbReference type="Pfam" id="PF00501">
    <property type="entry name" value="AMP-binding"/>
    <property type="match status" value="1"/>
</dbReference>
<dbReference type="PANTHER" id="PTHR45527">
    <property type="entry name" value="NONRIBOSOMAL PEPTIDE SYNTHETASE"/>
    <property type="match status" value="1"/>
</dbReference>
<dbReference type="SUPFAM" id="SSF51735">
    <property type="entry name" value="NAD(P)-binding Rossmann-fold domains"/>
    <property type="match status" value="1"/>
</dbReference>
<dbReference type="CDD" id="cd05930">
    <property type="entry name" value="A_NRPS"/>
    <property type="match status" value="1"/>
</dbReference>
<dbReference type="InterPro" id="IPR025110">
    <property type="entry name" value="AMP-bd_C"/>
</dbReference>
<dbReference type="Gene3D" id="2.30.38.10">
    <property type="entry name" value="Luciferase, Domain 3"/>
    <property type="match status" value="1"/>
</dbReference>
<dbReference type="PANTHER" id="PTHR45527:SF1">
    <property type="entry name" value="FATTY ACID SYNTHASE"/>
    <property type="match status" value="1"/>
</dbReference>
<dbReference type="InterPro" id="IPR045851">
    <property type="entry name" value="AMP-bd_C_sf"/>
</dbReference>
<dbReference type="InterPro" id="IPR036736">
    <property type="entry name" value="ACP-like_sf"/>
</dbReference>
<dbReference type="Gene3D" id="3.30.300.30">
    <property type="match status" value="1"/>
</dbReference>
<dbReference type="SUPFAM" id="SSF56801">
    <property type="entry name" value="Acetyl-CoA synthetase-like"/>
    <property type="match status" value="1"/>
</dbReference>
<dbReference type="GO" id="GO:0005737">
    <property type="term" value="C:cytoplasm"/>
    <property type="evidence" value="ECO:0007669"/>
    <property type="project" value="TreeGrafter"/>
</dbReference>
<dbReference type="InterPro" id="IPR009081">
    <property type="entry name" value="PP-bd_ACP"/>
</dbReference>
<reference evidence="7" key="1">
    <citation type="submission" date="2016-11" db="EMBL/GenBank/DDBJ databases">
        <authorList>
            <person name="Jaros S."/>
            <person name="Januszkiewicz K."/>
            <person name="Wedrychowicz H."/>
        </authorList>
    </citation>
    <scope>NUCLEOTIDE SEQUENCE [LARGE SCALE GENOMIC DNA]</scope>
    <source>
        <strain evidence="7">CGMCC 4.3555</strain>
    </source>
</reference>
<protein>
    <submittedName>
        <fullName evidence="6">Amino acid adenylation domain-containing protein/thioester reductase domain-containing protein</fullName>
    </submittedName>
</protein>
<dbReference type="InterPro" id="IPR000873">
    <property type="entry name" value="AMP-dep_synth/lig_dom"/>
</dbReference>
<dbReference type="InterPro" id="IPR010071">
    <property type="entry name" value="AA_adenyl_dom"/>
</dbReference>
<evidence type="ECO:0000259" key="5">
    <source>
        <dbReference type="PROSITE" id="PS50075"/>
    </source>
</evidence>
<dbReference type="Gene3D" id="3.40.50.980">
    <property type="match status" value="2"/>
</dbReference>
<dbReference type="RefSeq" id="WP_073443809.1">
    <property type="nucleotide sequence ID" value="NZ_FRBK01000004.1"/>
</dbReference>
<name>A0A9X8QQJ5_9ACTN</name>
<dbReference type="InterPro" id="IPR001242">
    <property type="entry name" value="Condensation_dom"/>
</dbReference>
<dbReference type="Pfam" id="PF07993">
    <property type="entry name" value="NAD_binding_4"/>
    <property type="match status" value="1"/>
</dbReference>
<dbReference type="GO" id="GO:0043041">
    <property type="term" value="P:amino acid activation for nonribosomal peptide biosynthetic process"/>
    <property type="evidence" value="ECO:0007669"/>
    <property type="project" value="TreeGrafter"/>
</dbReference>
<keyword evidence="3" id="KW-0597">Phosphoprotein</keyword>
<dbReference type="InterPro" id="IPR036291">
    <property type="entry name" value="NAD(P)-bd_dom_sf"/>
</dbReference>
<dbReference type="Gene3D" id="3.30.559.30">
    <property type="entry name" value="Nonribosomal peptide synthetase, condensation domain"/>
    <property type="match status" value="1"/>
</dbReference>
<dbReference type="Gene3D" id="1.10.1200.10">
    <property type="entry name" value="ACP-like"/>
    <property type="match status" value="1"/>
</dbReference>
<accession>A0A9X8QQJ5</accession>
<evidence type="ECO:0000256" key="2">
    <source>
        <dbReference type="ARBA" id="ARBA00022450"/>
    </source>
</evidence>
<dbReference type="GO" id="GO:0008610">
    <property type="term" value="P:lipid biosynthetic process"/>
    <property type="evidence" value="ECO:0007669"/>
    <property type="project" value="UniProtKB-ARBA"/>
</dbReference>
<dbReference type="EMBL" id="FRBK01000004">
    <property type="protein sequence ID" value="SHL36249.1"/>
    <property type="molecule type" value="Genomic_DNA"/>
</dbReference>
<dbReference type="InterPro" id="IPR023213">
    <property type="entry name" value="CAT-like_dom_sf"/>
</dbReference>
<dbReference type="PROSITE" id="PS00455">
    <property type="entry name" value="AMP_BINDING"/>
    <property type="match status" value="1"/>
</dbReference>
<comment type="cofactor">
    <cofactor evidence="1">
        <name>pantetheine 4'-phosphate</name>
        <dbReference type="ChEBI" id="CHEBI:47942"/>
    </cofactor>
</comment>
<dbReference type="GO" id="GO:0044550">
    <property type="term" value="P:secondary metabolite biosynthetic process"/>
    <property type="evidence" value="ECO:0007669"/>
    <property type="project" value="TreeGrafter"/>
</dbReference>
<comment type="caution">
    <text evidence="6">The sequence shown here is derived from an EMBL/GenBank/DDBJ whole genome shotgun (WGS) entry which is preliminary data.</text>
</comment>
<dbReference type="InterPro" id="IPR020845">
    <property type="entry name" value="AMP-binding_CS"/>
</dbReference>
<dbReference type="Gene3D" id="3.40.50.720">
    <property type="entry name" value="NAD(P)-binding Rossmann-like Domain"/>
    <property type="match status" value="1"/>
</dbReference>
<dbReference type="Pfam" id="PF00550">
    <property type="entry name" value="PP-binding"/>
    <property type="match status" value="1"/>
</dbReference>
<evidence type="ECO:0000313" key="7">
    <source>
        <dbReference type="Proteomes" id="UP000184388"/>
    </source>
</evidence>
<evidence type="ECO:0000256" key="4">
    <source>
        <dbReference type="ARBA" id="ARBA00022598"/>
    </source>
</evidence>
<keyword evidence="4" id="KW-0436">Ligase</keyword>
<evidence type="ECO:0000256" key="3">
    <source>
        <dbReference type="ARBA" id="ARBA00022553"/>
    </source>
</evidence>
<evidence type="ECO:0000313" key="6">
    <source>
        <dbReference type="EMBL" id="SHL36249.1"/>
    </source>
</evidence>
<dbReference type="GO" id="GO:0016874">
    <property type="term" value="F:ligase activity"/>
    <property type="evidence" value="ECO:0007669"/>
    <property type="project" value="UniProtKB-KW"/>
</dbReference>
<dbReference type="PIRSF" id="PIRSF001617">
    <property type="entry name" value="Alpha-AR"/>
    <property type="match status" value="1"/>
</dbReference>
<dbReference type="GO" id="GO:0031177">
    <property type="term" value="F:phosphopantetheine binding"/>
    <property type="evidence" value="ECO:0007669"/>
    <property type="project" value="TreeGrafter"/>
</dbReference>
<dbReference type="SUPFAM" id="SSF52777">
    <property type="entry name" value="CoA-dependent acyltransferases"/>
    <property type="match status" value="2"/>
</dbReference>
<organism evidence="6 7">
    <name type="scientific">Streptomyces yunnanensis</name>
    <dbReference type="NCBI Taxonomy" id="156453"/>
    <lineage>
        <taxon>Bacteria</taxon>
        <taxon>Bacillati</taxon>
        <taxon>Actinomycetota</taxon>
        <taxon>Actinomycetes</taxon>
        <taxon>Kitasatosporales</taxon>
        <taxon>Streptomycetaceae</taxon>
        <taxon>Streptomyces</taxon>
    </lineage>
</organism>
<proteinExistence type="predicted"/>
<dbReference type="Pfam" id="PF00668">
    <property type="entry name" value="Condensation"/>
    <property type="match status" value="1"/>
</dbReference>
<keyword evidence="2" id="KW-0596">Phosphopantetheine</keyword>
<dbReference type="SUPFAM" id="SSF47336">
    <property type="entry name" value="ACP-like"/>
    <property type="match status" value="1"/>
</dbReference>
<dbReference type="InterPro" id="IPR013120">
    <property type="entry name" value="FAR_NAD-bd"/>
</dbReference>
<dbReference type="Gene3D" id="3.30.559.10">
    <property type="entry name" value="Chloramphenicol acetyltransferase-like domain"/>
    <property type="match status" value="1"/>
</dbReference>
<sequence>MLPALVRSHAQTHPNHVAVVVGQECLTYAELDDQASRLTHQLRCRGIGRGSLVGIHLDRTPDAVVALLAVLGSGAAYTVVEPTEPVMEGVGRLGSAEPGLVLTSRRYRDTLADLGLDAMDVREADSATIGRAEPVEPMEDDIAYVLYTSGSTGVPKGVVVTHDNIRHYTTALLARLGITEPLRYAHVTTLAADLGNTCLFLPLWTGGTLHLVDDATRRDPAGLLRRLQTERIDVLKTTPSHWNALFRAFGQDAATRPELRFLLLGGEAMAPSLARRILDSGVTRTLVNHYGPTETTVGITAHVLHGPADLDAYGDAGSVPIGTAFGATRLFIRTDDGRFHERDATGELYVTGPSVSRGYRGDTAAGATAFTNEIERRFPGAGRAYRTGDKVRADAQGVLEFLGRGDRQVKIGGYRVELGHVEAGLHRLPEVTDAVALHLVKDRPILVAAVRTTGDPAGAQPDVLRTRLRELLPPYMVPDRIEVFDDFPRNDNGKTDQRALRGLIETQLGSRADRAHDVDDPVLAEVCAVWRRHLGHGDFAVDDDFTSVGGGSIDAIQIIADLQAKGHQVSAAAFLAEPTATALAARIRAGATDVAAVPAGRNKPPVPADDTALSPAQRWFFRQDFAQPDQWNQALLLDVDSAVRPEELAAAVGDLTALHPMLHTAFLGVGSNRRRETVQPHRAFGYSRLPDGDQPAAQHIRDIASGLQTEMSLTDGSLFKAHLFQGATQAHLLLVCHHLSVDAVSWRIVVSDLSRCYTERLRGNVPTTSATTSFGSWATHLRDHAPSLQADLGHWADLSRFSVLPDGPSSSDDNQERDSRAVWFQLSRTQTDALARAGVATTGTPPHAALLGAFALALGEADGACELVVDVESHGRAVFDETLEVSRAVGWFTSTYPVRLDIVEGDVAATGKSVTAALDETPNLGIAYGLHAQPRRADVCFNYLGSFTLPHGDDLRPALSRHTLGPVRGPENDRGYGLKLTARIRDGQLVADLSYTPHRHDPDRMLKVARATRDHLLTAAGLTADEGQFVVEHGSSTGLLAQVPRALSYEPPTATRDYDAVLLTGATGFIGAHLLHFLLTRTKGHVHCLVRERPGRPARQRLRAAYAWYQPDHDLDHYADRLTVHAADLSEPGFGLDGDAYGTLARDIEAIYHLASDTRLFGDRASFDRHNTEPVRALIGLATTGRPKDLHYVSTLAVCGTGSEGQPTAFSEDSLHIGQRFLNEYERSKYDAECLVHDFVAAGGTGFVYRSGNVTGHSRSGRFQRNGSDNRLVQLLRACVHLGRVPHIGSQTLALSPVDTVAQGILQISRSARVPGGTFHVDTPHEVSYEDIFAVLRELGCAVEDDPAPTFAALFGRFIGGGDEQISLAHFWASRPHRNVRYDHRRTQRLLTDLGVEFGPLDRDWLRAYFTGLIQQGEIVLAHDK</sequence>
<feature type="domain" description="Carrier" evidence="5">
    <location>
        <begin position="517"/>
        <end position="591"/>
    </location>
</feature>